<feature type="coiled-coil region" evidence="1">
    <location>
        <begin position="113"/>
        <end position="140"/>
    </location>
</feature>
<dbReference type="OrthoDB" id="783687at2759"/>
<evidence type="ECO:0000256" key="2">
    <source>
        <dbReference type="SAM" id="MobiDB-lite"/>
    </source>
</evidence>
<feature type="compositionally biased region" description="Basic and acidic residues" evidence="2">
    <location>
        <begin position="199"/>
        <end position="216"/>
    </location>
</feature>
<accession>A0A833R4V6</accession>
<dbReference type="AlphaFoldDB" id="A0A833R4V6"/>
<sequence>MATMARSILAPKSQPISAASNRRFQIALSPLKIARSTSITLQRGGSVLVSVATEASSKEPAEPSANKGDAKSNPPTVVNSSGLSIQFPDTPSTWSTWLIGAAVFLSVPLYRRIKRVEEVVEKAEEAAETALEAIDKAAEEVGHLAADLAKTSSNGKLKEVALKVEGIAERIERDAEHAEEVLHKVEHITEEIEELLEPIVERAEAKEREGKQEKANRSTNNSETHNSDL</sequence>
<proteinExistence type="predicted"/>
<comment type="caution">
    <text evidence="3">The sequence shown here is derived from an EMBL/GenBank/DDBJ whole genome shotgun (WGS) entry which is preliminary data.</text>
</comment>
<name>A0A833R4V6_9POAL</name>
<reference evidence="3" key="1">
    <citation type="submission" date="2020-01" db="EMBL/GenBank/DDBJ databases">
        <title>Genome sequence of Kobresia littledalei, the first chromosome-level genome in the family Cyperaceae.</title>
        <authorList>
            <person name="Qu G."/>
        </authorList>
    </citation>
    <scope>NUCLEOTIDE SEQUENCE</scope>
    <source>
        <strain evidence="3">C.B.Clarke</strain>
        <tissue evidence="3">Leaf</tissue>
    </source>
</reference>
<evidence type="ECO:0000313" key="3">
    <source>
        <dbReference type="EMBL" id="KAF3338380.1"/>
    </source>
</evidence>
<protein>
    <submittedName>
        <fullName evidence="3">Uncharacterized protein</fullName>
    </submittedName>
</protein>
<keyword evidence="4" id="KW-1185">Reference proteome</keyword>
<feature type="region of interest" description="Disordered" evidence="2">
    <location>
        <begin position="199"/>
        <end position="229"/>
    </location>
</feature>
<dbReference type="Proteomes" id="UP000623129">
    <property type="component" value="Unassembled WGS sequence"/>
</dbReference>
<evidence type="ECO:0000313" key="4">
    <source>
        <dbReference type="Proteomes" id="UP000623129"/>
    </source>
</evidence>
<feature type="region of interest" description="Disordered" evidence="2">
    <location>
        <begin position="55"/>
        <end position="77"/>
    </location>
</feature>
<gene>
    <name evidence="3" type="ORF">FCM35_KLT17217</name>
</gene>
<feature type="compositionally biased region" description="Polar residues" evidence="2">
    <location>
        <begin position="217"/>
        <end position="229"/>
    </location>
</feature>
<dbReference type="PANTHER" id="PTHR33735">
    <property type="entry name" value="EXPRESSED PROTEIN"/>
    <property type="match status" value="1"/>
</dbReference>
<dbReference type="PANTHER" id="PTHR33735:SF10">
    <property type="entry name" value="EXPRESSED PROTEIN"/>
    <property type="match status" value="1"/>
</dbReference>
<evidence type="ECO:0000256" key="1">
    <source>
        <dbReference type="SAM" id="Coils"/>
    </source>
</evidence>
<keyword evidence="1" id="KW-0175">Coiled coil</keyword>
<dbReference type="EMBL" id="SWLB01000005">
    <property type="protein sequence ID" value="KAF3338380.1"/>
    <property type="molecule type" value="Genomic_DNA"/>
</dbReference>
<organism evidence="3 4">
    <name type="scientific">Carex littledalei</name>
    <dbReference type="NCBI Taxonomy" id="544730"/>
    <lineage>
        <taxon>Eukaryota</taxon>
        <taxon>Viridiplantae</taxon>
        <taxon>Streptophyta</taxon>
        <taxon>Embryophyta</taxon>
        <taxon>Tracheophyta</taxon>
        <taxon>Spermatophyta</taxon>
        <taxon>Magnoliopsida</taxon>
        <taxon>Liliopsida</taxon>
        <taxon>Poales</taxon>
        <taxon>Cyperaceae</taxon>
        <taxon>Cyperoideae</taxon>
        <taxon>Cariceae</taxon>
        <taxon>Carex</taxon>
        <taxon>Carex subgen. Euthyceras</taxon>
    </lineage>
</organism>